<name>G7L864_MEDTR</name>
<dbReference type="STRING" id="3880.G7L864"/>
<accession>G7L864</accession>
<keyword evidence="4" id="KW-1185">Reference proteome</keyword>
<evidence type="ECO:0000313" key="3">
    <source>
        <dbReference type="EnsemblPlants" id="AET05232"/>
    </source>
</evidence>
<gene>
    <name evidence="1" type="ordered locus">MTR_8g102970</name>
    <name evidence="2" type="ORF">MtrunA17_Chr8g0390241</name>
</gene>
<dbReference type="AlphaFoldDB" id="G7L864"/>
<dbReference type="EC" id="2.7.11.1" evidence="2"/>
<dbReference type="HOGENOM" id="CLU_2472534_0_0_1"/>
<reference evidence="3" key="3">
    <citation type="submission" date="2015-04" db="UniProtKB">
        <authorList>
            <consortium name="EnsemblPlants"/>
        </authorList>
    </citation>
    <scope>IDENTIFICATION</scope>
    <source>
        <strain evidence="3">cv. Jemalong A17</strain>
    </source>
</reference>
<reference evidence="2" key="5">
    <citation type="journal article" date="2018" name="Nat. Plants">
        <title>Whole-genome landscape of Medicago truncatula symbiotic genes.</title>
        <authorList>
            <person name="Pecrix Y."/>
            <person name="Gamas P."/>
            <person name="Carrere S."/>
        </authorList>
    </citation>
    <scope>NUCLEOTIDE SEQUENCE</scope>
    <source>
        <tissue evidence="2">Leaves</tissue>
    </source>
</reference>
<protein>
    <submittedName>
        <fullName evidence="1">Kinase, putative</fullName>
    </submittedName>
    <submittedName>
        <fullName evidence="2">Putative non-specific serine/threonine protein kinase</fullName>
        <ecNumber evidence="2">2.7.11.1</ecNumber>
    </submittedName>
</protein>
<proteinExistence type="predicted"/>
<dbReference type="Proteomes" id="UP000265566">
    <property type="component" value="Chromosome 8"/>
</dbReference>
<keyword evidence="2" id="KW-0808">Transferase</keyword>
<evidence type="ECO:0000313" key="5">
    <source>
        <dbReference type="Proteomes" id="UP000265566"/>
    </source>
</evidence>
<reference evidence="5" key="4">
    <citation type="journal article" date="2018" name="Nat. Plants">
        <title>Whole-genome landscape of Medicago truncatula symbiotic genes.</title>
        <authorList>
            <person name="Pecrix Y."/>
            <person name="Staton S.E."/>
            <person name="Sallet E."/>
            <person name="Lelandais-Briere C."/>
            <person name="Moreau S."/>
            <person name="Carrere S."/>
            <person name="Blein T."/>
            <person name="Jardinaud M.F."/>
            <person name="Latrasse D."/>
            <person name="Zouine M."/>
            <person name="Zahm M."/>
            <person name="Kreplak J."/>
            <person name="Mayjonade B."/>
            <person name="Satge C."/>
            <person name="Perez M."/>
            <person name="Cauet S."/>
            <person name="Marande W."/>
            <person name="Chantry-Darmon C."/>
            <person name="Lopez-Roques C."/>
            <person name="Bouchez O."/>
            <person name="Berard A."/>
            <person name="Debelle F."/>
            <person name="Munos S."/>
            <person name="Bendahmane A."/>
            <person name="Berges H."/>
            <person name="Niebel A."/>
            <person name="Buitink J."/>
            <person name="Frugier F."/>
            <person name="Benhamed M."/>
            <person name="Crespi M."/>
            <person name="Gouzy J."/>
            <person name="Gamas P."/>
        </authorList>
    </citation>
    <scope>NUCLEOTIDE SEQUENCE [LARGE SCALE GENOMIC DNA]</scope>
    <source>
        <strain evidence="5">cv. Jemalong A17</strain>
    </source>
</reference>
<dbReference type="Gramene" id="rna50265">
    <property type="protein sequence ID" value="RHN43655.1"/>
    <property type="gene ID" value="gene50265"/>
</dbReference>
<keyword evidence="2" id="KW-0723">Serine/threonine-protein kinase</keyword>
<reference evidence="1 4" key="2">
    <citation type="journal article" date="2014" name="BMC Genomics">
        <title>An improved genome release (version Mt4.0) for the model legume Medicago truncatula.</title>
        <authorList>
            <person name="Tang H."/>
            <person name="Krishnakumar V."/>
            <person name="Bidwell S."/>
            <person name="Rosen B."/>
            <person name="Chan A."/>
            <person name="Zhou S."/>
            <person name="Gentzbittel L."/>
            <person name="Childs K.L."/>
            <person name="Yandell M."/>
            <person name="Gundlach H."/>
            <person name="Mayer K.F."/>
            <person name="Schwartz D.C."/>
            <person name="Town C.D."/>
        </authorList>
    </citation>
    <scope>GENOME REANNOTATION</scope>
    <source>
        <strain evidence="3 4">cv. Jemalong A17</strain>
    </source>
</reference>
<dbReference type="PaxDb" id="3880-AET05232"/>
<dbReference type="EMBL" id="PSQE01000008">
    <property type="protein sequence ID" value="RHN43655.1"/>
    <property type="molecule type" value="Genomic_DNA"/>
</dbReference>
<dbReference type="EMBL" id="CM001224">
    <property type="protein sequence ID" value="AET05232.1"/>
    <property type="molecule type" value="Genomic_DNA"/>
</dbReference>
<evidence type="ECO:0000313" key="4">
    <source>
        <dbReference type="Proteomes" id="UP000002051"/>
    </source>
</evidence>
<dbReference type="GO" id="GO:0004674">
    <property type="term" value="F:protein serine/threonine kinase activity"/>
    <property type="evidence" value="ECO:0007669"/>
    <property type="project" value="UniProtKB-KW"/>
</dbReference>
<reference evidence="1 4" key="1">
    <citation type="journal article" date="2011" name="Nature">
        <title>The Medicago genome provides insight into the evolution of rhizobial symbioses.</title>
        <authorList>
            <person name="Young N.D."/>
            <person name="Debelle F."/>
            <person name="Oldroyd G.E."/>
            <person name="Geurts R."/>
            <person name="Cannon S.B."/>
            <person name="Udvardi M.K."/>
            <person name="Benedito V.A."/>
            <person name="Mayer K.F."/>
            <person name="Gouzy J."/>
            <person name="Schoof H."/>
            <person name="Van de Peer Y."/>
            <person name="Proost S."/>
            <person name="Cook D.R."/>
            <person name="Meyers B.C."/>
            <person name="Spannagl M."/>
            <person name="Cheung F."/>
            <person name="De Mita S."/>
            <person name="Krishnakumar V."/>
            <person name="Gundlach H."/>
            <person name="Zhou S."/>
            <person name="Mudge J."/>
            <person name="Bharti A.K."/>
            <person name="Murray J.D."/>
            <person name="Naoumkina M.A."/>
            <person name="Rosen B."/>
            <person name="Silverstein K.A."/>
            <person name="Tang H."/>
            <person name="Rombauts S."/>
            <person name="Zhao P.X."/>
            <person name="Zhou P."/>
            <person name="Barbe V."/>
            <person name="Bardou P."/>
            <person name="Bechner M."/>
            <person name="Bellec A."/>
            <person name="Berger A."/>
            <person name="Berges H."/>
            <person name="Bidwell S."/>
            <person name="Bisseling T."/>
            <person name="Choisne N."/>
            <person name="Couloux A."/>
            <person name="Denny R."/>
            <person name="Deshpande S."/>
            <person name="Dai X."/>
            <person name="Doyle J.J."/>
            <person name="Dudez A.M."/>
            <person name="Farmer A.D."/>
            <person name="Fouteau S."/>
            <person name="Franken C."/>
            <person name="Gibelin C."/>
            <person name="Gish J."/>
            <person name="Goldstein S."/>
            <person name="Gonzalez A.J."/>
            <person name="Green P.J."/>
            <person name="Hallab A."/>
            <person name="Hartog M."/>
            <person name="Hua A."/>
            <person name="Humphray S.J."/>
            <person name="Jeong D.H."/>
            <person name="Jing Y."/>
            <person name="Jocker A."/>
            <person name="Kenton S.M."/>
            <person name="Kim D.J."/>
            <person name="Klee K."/>
            <person name="Lai H."/>
            <person name="Lang C."/>
            <person name="Lin S."/>
            <person name="Macmil S.L."/>
            <person name="Magdelenat G."/>
            <person name="Matthews L."/>
            <person name="McCorrison J."/>
            <person name="Monaghan E.L."/>
            <person name="Mun J.H."/>
            <person name="Najar F.Z."/>
            <person name="Nicholson C."/>
            <person name="Noirot C."/>
            <person name="O'Bleness M."/>
            <person name="Paule C.R."/>
            <person name="Poulain J."/>
            <person name="Prion F."/>
            <person name="Qin B."/>
            <person name="Qu C."/>
            <person name="Retzel E.F."/>
            <person name="Riddle C."/>
            <person name="Sallet E."/>
            <person name="Samain S."/>
            <person name="Samson N."/>
            <person name="Sanders I."/>
            <person name="Saurat O."/>
            <person name="Scarpelli C."/>
            <person name="Schiex T."/>
            <person name="Segurens B."/>
            <person name="Severin A.J."/>
            <person name="Sherrier D.J."/>
            <person name="Shi R."/>
            <person name="Sims S."/>
            <person name="Singer S.R."/>
            <person name="Sinharoy S."/>
            <person name="Sterck L."/>
            <person name="Viollet A."/>
            <person name="Wang B.B."/>
            <person name="Wang K."/>
            <person name="Wang M."/>
            <person name="Wang X."/>
            <person name="Warfsmann J."/>
            <person name="Weissenbach J."/>
            <person name="White D.D."/>
            <person name="White J.D."/>
            <person name="Wiley G.B."/>
            <person name="Wincker P."/>
            <person name="Xing Y."/>
            <person name="Yang L."/>
            <person name="Yao Z."/>
            <person name="Ying F."/>
            <person name="Zhai J."/>
            <person name="Zhou L."/>
            <person name="Zuber A."/>
            <person name="Denarie J."/>
            <person name="Dixon R.A."/>
            <person name="May G.D."/>
            <person name="Schwartz D.C."/>
            <person name="Rogers J."/>
            <person name="Quetier F."/>
            <person name="Town C.D."/>
            <person name="Roe B.A."/>
        </authorList>
    </citation>
    <scope>NUCLEOTIDE SEQUENCE [LARGE SCALE GENOMIC DNA]</scope>
    <source>
        <strain evidence="1">A17</strain>
        <strain evidence="3 4">cv. Jemalong A17</strain>
    </source>
</reference>
<dbReference type="EnsemblPlants" id="AET05232">
    <property type="protein sequence ID" value="AET05232"/>
    <property type="gene ID" value="MTR_8g102970"/>
</dbReference>
<evidence type="ECO:0000313" key="1">
    <source>
        <dbReference type="EMBL" id="AET05232.1"/>
    </source>
</evidence>
<keyword evidence="1" id="KW-0418">Kinase</keyword>
<sequence>MSNLIEAADSRPCEDFDENEMGRLMIIGLWSWCAPPDYTFEAYNTIRQAVDVLNSEAPLSNLASKMPFILHLWHLHLLVLNALRLAPN</sequence>
<organism evidence="1 4">
    <name type="scientific">Medicago truncatula</name>
    <name type="common">Barrel medic</name>
    <name type="synonym">Medicago tribuloides</name>
    <dbReference type="NCBI Taxonomy" id="3880"/>
    <lineage>
        <taxon>Eukaryota</taxon>
        <taxon>Viridiplantae</taxon>
        <taxon>Streptophyta</taxon>
        <taxon>Embryophyta</taxon>
        <taxon>Tracheophyta</taxon>
        <taxon>Spermatophyta</taxon>
        <taxon>Magnoliopsida</taxon>
        <taxon>eudicotyledons</taxon>
        <taxon>Gunneridae</taxon>
        <taxon>Pentapetalae</taxon>
        <taxon>rosids</taxon>
        <taxon>fabids</taxon>
        <taxon>Fabales</taxon>
        <taxon>Fabaceae</taxon>
        <taxon>Papilionoideae</taxon>
        <taxon>50 kb inversion clade</taxon>
        <taxon>NPAAA clade</taxon>
        <taxon>Hologalegina</taxon>
        <taxon>IRL clade</taxon>
        <taxon>Trifolieae</taxon>
        <taxon>Medicago</taxon>
    </lineage>
</organism>
<dbReference type="Proteomes" id="UP000002051">
    <property type="component" value="Chromosome 8"/>
</dbReference>
<evidence type="ECO:0000313" key="2">
    <source>
        <dbReference type="EMBL" id="RHN43655.1"/>
    </source>
</evidence>